<evidence type="ECO:0000256" key="1">
    <source>
        <dbReference type="SAM" id="MobiDB-lite"/>
    </source>
</evidence>
<dbReference type="Proteomes" id="UP000748531">
    <property type="component" value="Unassembled WGS sequence"/>
</dbReference>
<feature type="compositionally biased region" description="Polar residues" evidence="1">
    <location>
        <begin position="82"/>
        <end position="105"/>
    </location>
</feature>
<sequence>MIYKEFFGQIIVCLVFLLSNWNRRPSFVPRGSDLLSVAEPPEPDADADDVSGRVIKVGGVPMPGLVGPEASSLLARIKQKQMHVSETTTKVNSTKTSEGNSSEVNEIQRALTALKSKTVRQEKEPKTPVSTVKKMEGQRASHM</sequence>
<comment type="caution">
    <text evidence="2">The sequence shown here is derived from an EMBL/GenBank/DDBJ whole genome shotgun (WGS) entry which is preliminary data.</text>
</comment>
<organism evidence="2 3">
    <name type="scientific">Paragonimus heterotremus</name>
    <dbReference type="NCBI Taxonomy" id="100268"/>
    <lineage>
        <taxon>Eukaryota</taxon>
        <taxon>Metazoa</taxon>
        <taxon>Spiralia</taxon>
        <taxon>Lophotrochozoa</taxon>
        <taxon>Platyhelminthes</taxon>
        <taxon>Trematoda</taxon>
        <taxon>Digenea</taxon>
        <taxon>Plagiorchiida</taxon>
        <taxon>Troglotremata</taxon>
        <taxon>Troglotrematidae</taxon>
        <taxon>Paragonimus</taxon>
    </lineage>
</organism>
<reference evidence="2" key="1">
    <citation type="submission" date="2019-05" db="EMBL/GenBank/DDBJ databases">
        <title>Annotation for the trematode Paragonimus heterotremus.</title>
        <authorList>
            <person name="Choi Y.-J."/>
        </authorList>
    </citation>
    <scope>NUCLEOTIDE SEQUENCE</scope>
    <source>
        <strain evidence="2">LC</strain>
    </source>
</reference>
<evidence type="ECO:0000313" key="2">
    <source>
        <dbReference type="EMBL" id="KAF5402201.1"/>
    </source>
</evidence>
<dbReference type="AlphaFoldDB" id="A0A8J4WIN3"/>
<feature type="region of interest" description="Disordered" evidence="1">
    <location>
        <begin position="78"/>
        <end position="143"/>
    </location>
</feature>
<evidence type="ECO:0000313" key="3">
    <source>
        <dbReference type="Proteomes" id="UP000748531"/>
    </source>
</evidence>
<gene>
    <name evidence="2" type="ORF">PHET_04612</name>
</gene>
<accession>A0A8J4WIN3</accession>
<keyword evidence="3" id="KW-1185">Reference proteome</keyword>
<name>A0A8J4WIN3_9TREM</name>
<protein>
    <submittedName>
        <fullName evidence="2">Uncharacterized protein</fullName>
    </submittedName>
</protein>
<feature type="compositionally biased region" description="Basic and acidic residues" evidence="1">
    <location>
        <begin position="133"/>
        <end position="143"/>
    </location>
</feature>
<dbReference type="EMBL" id="LUCH01001959">
    <property type="protein sequence ID" value="KAF5402201.1"/>
    <property type="molecule type" value="Genomic_DNA"/>
</dbReference>
<proteinExistence type="predicted"/>